<name>A0A2D1U3R2_9SPHI</name>
<evidence type="ECO:0000313" key="3">
    <source>
        <dbReference type="Proteomes" id="UP000223749"/>
    </source>
</evidence>
<dbReference type="SMART" id="SM00953">
    <property type="entry name" value="RES"/>
    <property type="match status" value="1"/>
</dbReference>
<dbReference type="InterPro" id="IPR014914">
    <property type="entry name" value="RES_dom"/>
</dbReference>
<keyword evidence="3" id="KW-1185">Reference proteome</keyword>
<evidence type="ECO:0000313" key="2">
    <source>
        <dbReference type="EMBL" id="ATP56243.1"/>
    </source>
</evidence>
<reference evidence="2 3" key="1">
    <citation type="submission" date="2017-10" db="EMBL/GenBank/DDBJ databases">
        <title>Whole genome of Pedobacter ginsengisoli T01R-27 isolated from tomato rhizosphere.</title>
        <authorList>
            <person name="Weon H.-Y."/>
            <person name="Lee S.A."/>
            <person name="Sang M.K."/>
            <person name="Song J."/>
        </authorList>
    </citation>
    <scope>NUCLEOTIDE SEQUENCE [LARGE SCALE GENOMIC DNA]</scope>
    <source>
        <strain evidence="2 3">T01R-27</strain>
    </source>
</reference>
<dbReference type="KEGG" id="pgs:CPT03_07055"/>
<sequence>MVCCTNCFSDQGLKKRIEALSTKKGNCNFCDSKGVIVITCAELNTEFEQLFDMYMPNPNAEKSLGHDKPVLIHEHLVEYWPRLFNAANLSTKDVLHLVNQIGRGWDNYSDEFFETPIEFGTLLDSAVGVGEDLQLQWDMFSDEIKTRNRFFIGEKIDTDRLESVFERLAIYYPADTYFYRARISDHQLPPSELGKPPQNHTTPGRANPIGIPYLYISESKETTLYETRVALHEGITVGKFVTTETINVVSLKNIADYGPFEILDRGFDLEEFILVRPYLMRLEHELSKPVRKLDVHLDYLPTQYLCEFIKSLGFDGVEYKSAMNSQGYNLAIFKDRKLECIESAYHRVTNLTYDWDPK</sequence>
<accession>A0A2D1U3R2</accession>
<protein>
    <recommendedName>
        <fullName evidence="1">RES domain-containing protein</fullName>
    </recommendedName>
</protein>
<dbReference type="Pfam" id="PF08808">
    <property type="entry name" value="RES"/>
    <property type="match status" value="1"/>
</dbReference>
<proteinExistence type="predicted"/>
<gene>
    <name evidence="2" type="ORF">CPT03_07055</name>
</gene>
<feature type="domain" description="RES" evidence="1">
    <location>
        <begin position="189"/>
        <end position="344"/>
    </location>
</feature>
<dbReference type="Proteomes" id="UP000223749">
    <property type="component" value="Chromosome"/>
</dbReference>
<dbReference type="EMBL" id="CP024091">
    <property type="protein sequence ID" value="ATP56243.1"/>
    <property type="molecule type" value="Genomic_DNA"/>
</dbReference>
<organism evidence="2 3">
    <name type="scientific">Pedobacter ginsengisoli</name>
    <dbReference type="NCBI Taxonomy" id="363852"/>
    <lineage>
        <taxon>Bacteria</taxon>
        <taxon>Pseudomonadati</taxon>
        <taxon>Bacteroidota</taxon>
        <taxon>Sphingobacteriia</taxon>
        <taxon>Sphingobacteriales</taxon>
        <taxon>Sphingobacteriaceae</taxon>
        <taxon>Pedobacter</taxon>
    </lineage>
</organism>
<evidence type="ECO:0000259" key="1">
    <source>
        <dbReference type="SMART" id="SM00953"/>
    </source>
</evidence>
<dbReference type="AlphaFoldDB" id="A0A2D1U3R2"/>